<sequence>MSTESCLEFSIQSLARRAPRGGARAGVEDQPEIFAPSGVICQYTTANTKSSSGDRRGGRTASAQRVETPFEAEMCGS</sequence>
<dbReference type="AlphaFoldDB" id="A0A2J7TF35"/>
<feature type="region of interest" description="Disordered" evidence="1">
    <location>
        <begin position="46"/>
        <end position="77"/>
    </location>
</feature>
<dbReference type="Proteomes" id="UP000236286">
    <property type="component" value="Unassembled WGS sequence"/>
</dbReference>
<evidence type="ECO:0000313" key="2">
    <source>
        <dbReference type="EMBL" id="PNG25384.1"/>
    </source>
</evidence>
<proteinExistence type="predicted"/>
<gene>
    <name evidence="2" type="ORF">CR492_13715</name>
</gene>
<reference evidence="2 3" key="1">
    <citation type="submission" date="2017-10" db="EMBL/GenBank/DDBJ databases">
        <title>Genome announcement of Methylocella silvestris TVC from permafrost.</title>
        <authorList>
            <person name="Wang J."/>
            <person name="Geng K."/>
            <person name="Ul-Haque F."/>
            <person name="Crombie A.T."/>
            <person name="Street L.E."/>
            <person name="Wookey P.A."/>
            <person name="Murrell J.C."/>
            <person name="Pratscher J."/>
        </authorList>
    </citation>
    <scope>NUCLEOTIDE SEQUENCE [LARGE SCALE GENOMIC DNA]</scope>
    <source>
        <strain evidence="2 3">TVC</strain>
    </source>
</reference>
<comment type="caution">
    <text evidence="2">The sequence shown here is derived from an EMBL/GenBank/DDBJ whole genome shotgun (WGS) entry which is preliminary data.</text>
</comment>
<evidence type="ECO:0000313" key="3">
    <source>
        <dbReference type="Proteomes" id="UP000236286"/>
    </source>
</evidence>
<dbReference type="EMBL" id="PDZR01000016">
    <property type="protein sequence ID" value="PNG25384.1"/>
    <property type="molecule type" value="Genomic_DNA"/>
</dbReference>
<accession>A0A2J7TF35</accession>
<organism evidence="2 3">
    <name type="scientific">Methylocella silvestris</name>
    <dbReference type="NCBI Taxonomy" id="199596"/>
    <lineage>
        <taxon>Bacteria</taxon>
        <taxon>Pseudomonadati</taxon>
        <taxon>Pseudomonadota</taxon>
        <taxon>Alphaproteobacteria</taxon>
        <taxon>Hyphomicrobiales</taxon>
        <taxon>Beijerinckiaceae</taxon>
        <taxon>Methylocella</taxon>
    </lineage>
</organism>
<name>A0A2J7TF35_METSI</name>
<evidence type="ECO:0000256" key="1">
    <source>
        <dbReference type="SAM" id="MobiDB-lite"/>
    </source>
</evidence>
<protein>
    <submittedName>
        <fullName evidence="2">Uncharacterized protein</fullName>
    </submittedName>
</protein>